<protein>
    <recommendedName>
        <fullName evidence="7">DNA mismatch repair proteins mutS family domain-containing protein</fullName>
    </recommendedName>
</protein>
<dbReference type="Gene3D" id="3.30.420.110">
    <property type="entry name" value="MutS, connector domain"/>
    <property type="match status" value="1"/>
</dbReference>
<dbReference type="FunFam" id="3.40.1170.10:FF:000002">
    <property type="entry name" value="DNA mismatch repair protein"/>
    <property type="match status" value="1"/>
</dbReference>
<feature type="region of interest" description="Disordered" evidence="6">
    <location>
        <begin position="143"/>
        <end position="178"/>
    </location>
</feature>
<dbReference type="Gene3D" id="3.40.50.300">
    <property type="entry name" value="P-loop containing nucleotide triphosphate hydrolases"/>
    <property type="match status" value="1"/>
</dbReference>
<dbReference type="InterPro" id="IPR007696">
    <property type="entry name" value="DNA_mismatch_repair_MutS_core"/>
</dbReference>
<dbReference type="FunFam" id="3.40.50.300:FF:001335">
    <property type="entry name" value="DNA mismatch repair protein"/>
    <property type="match status" value="1"/>
</dbReference>
<dbReference type="GO" id="GO:0030983">
    <property type="term" value="F:mismatched DNA binding"/>
    <property type="evidence" value="ECO:0007669"/>
    <property type="project" value="InterPro"/>
</dbReference>
<dbReference type="PANTHER" id="PTHR11361:SF148">
    <property type="entry name" value="DNA MISMATCH REPAIR PROTEIN MSH6"/>
    <property type="match status" value="1"/>
</dbReference>
<keyword evidence="4" id="KW-0067">ATP-binding</keyword>
<dbReference type="Gene3D" id="3.40.1170.10">
    <property type="entry name" value="DNA repair protein MutS, domain I"/>
    <property type="match status" value="1"/>
</dbReference>
<evidence type="ECO:0000256" key="1">
    <source>
        <dbReference type="ARBA" id="ARBA00006271"/>
    </source>
</evidence>
<organism evidence="8 9">
    <name type="scientific">Anisodus acutangulus</name>
    <dbReference type="NCBI Taxonomy" id="402998"/>
    <lineage>
        <taxon>Eukaryota</taxon>
        <taxon>Viridiplantae</taxon>
        <taxon>Streptophyta</taxon>
        <taxon>Embryophyta</taxon>
        <taxon>Tracheophyta</taxon>
        <taxon>Spermatophyta</taxon>
        <taxon>Magnoliopsida</taxon>
        <taxon>eudicotyledons</taxon>
        <taxon>Gunneridae</taxon>
        <taxon>Pentapetalae</taxon>
        <taxon>asterids</taxon>
        <taxon>lamiids</taxon>
        <taxon>Solanales</taxon>
        <taxon>Solanaceae</taxon>
        <taxon>Solanoideae</taxon>
        <taxon>Hyoscyameae</taxon>
        <taxon>Anisodus</taxon>
    </lineage>
</organism>
<evidence type="ECO:0000256" key="3">
    <source>
        <dbReference type="ARBA" id="ARBA00022763"/>
    </source>
</evidence>
<dbReference type="AlphaFoldDB" id="A0A9Q1RLR1"/>
<dbReference type="Gene3D" id="1.10.1420.10">
    <property type="match status" value="1"/>
</dbReference>
<dbReference type="InterPro" id="IPR027417">
    <property type="entry name" value="P-loop_NTPase"/>
</dbReference>
<feature type="compositionally biased region" description="Polar residues" evidence="6">
    <location>
        <begin position="143"/>
        <end position="152"/>
    </location>
</feature>
<dbReference type="InterPro" id="IPR007860">
    <property type="entry name" value="DNA_mmatch_repair_MutS_con_dom"/>
</dbReference>
<dbReference type="InterPro" id="IPR007695">
    <property type="entry name" value="DNA_mismatch_repair_MutS-lik_N"/>
</dbReference>
<dbReference type="SUPFAM" id="SSF48334">
    <property type="entry name" value="DNA repair protein MutS, domain III"/>
    <property type="match status" value="1"/>
</dbReference>
<dbReference type="InterPro" id="IPR036187">
    <property type="entry name" value="DNA_mismatch_repair_MutS_sf"/>
</dbReference>
<dbReference type="PROSITE" id="PS00486">
    <property type="entry name" value="DNA_MISMATCH_REPAIR_2"/>
    <property type="match status" value="1"/>
</dbReference>
<feature type="region of interest" description="Disordered" evidence="6">
    <location>
        <begin position="1"/>
        <end position="29"/>
    </location>
</feature>
<evidence type="ECO:0000313" key="9">
    <source>
        <dbReference type="Proteomes" id="UP001152561"/>
    </source>
</evidence>
<evidence type="ECO:0000256" key="4">
    <source>
        <dbReference type="ARBA" id="ARBA00022840"/>
    </source>
</evidence>
<dbReference type="GO" id="GO:0032301">
    <property type="term" value="C:MutSalpha complex"/>
    <property type="evidence" value="ECO:0007669"/>
    <property type="project" value="TreeGrafter"/>
</dbReference>
<evidence type="ECO:0000313" key="8">
    <source>
        <dbReference type="EMBL" id="KAJ8562505.1"/>
    </source>
</evidence>
<dbReference type="GO" id="GO:0140664">
    <property type="term" value="F:ATP-dependent DNA damage sensor activity"/>
    <property type="evidence" value="ECO:0007669"/>
    <property type="project" value="InterPro"/>
</dbReference>
<evidence type="ECO:0000256" key="2">
    <source>
        <dbReference type="ARBA" id="ARBA00022741"/>
    </source>
</evidence>
<dbReference type="InterPro" id="IPR036678">
    <property type="entry name" value="MutS_con_dom_sf"/>
</dbReference>
<proteinExistence type="inferred from homology"/>
<name>A0A9Q1RLR1_9SOLA</name>
<dbReference type="InterPro" id="IPR016151">
    <property type="entry name" value="DNA_mismatch_repair_MutS_N"/>
</dbReference>
<dbReference type="GO" id="GO:0006298">
    <property type="term" value="P:mismatch repair"/>
    <property type="evidence" value="ECO:0007669"/>
    <property type="project" value="InterPro"/>
</dbReference>
<dbReference type="SUPFAM" id="SSF52540">
    <property type="entry name" value="P-loop containing nucleoside triphosphate hydrolases"/>
    <property type="match status" value="1"/>
</dbReference>
<keyword evidence="3" id="KW-0227">DNA damage</keyword>
<dbReference type="SUPFAM" id="SSF53150">
    <property type="entry name" value="DNA repair protein MutS, domain II"/>
    <property type="match status" value="1"/>
</dbReference>
<dbReference type="Proteomes" id="UP001152561">
    <property type="component" value="Unassembled WGS sequence"/>
</dbReference>
<dbReference type="Pfam" id="PF00488">
    <property type="entry name" value="MutS_V"/>
    <property type="match status" value="1"/>
</dbReference>
<dbReference type="Pfam" id="PF01624">
    <property type="entry name" value="MutS_I"/>
    <property type="match status" value="1"/>
</dbReference>
<dbReference type="OrthoDB" id="10252754at2759"/>
<accession>A0A9Q1RLR1</accession>
<dbReference type="Pfam" id="PF05188">
    <property type="entry name" value="MutS_II"/>
    <property type="match status" value="1"/>
</dbReference>
<dbReference type="EMBL" id="JAJAGQ010000005">
    <property type="protein sequence ID" value="KAJ8562505.1"/>
    <property type="molecule type" value="Genomic_DNA"/>
</dbReference>
<dbReference type="Pfam" id="PF05192">
    <property type="entry name" value="MutS_III"/>
    <property type="match status" value="1"/>
</dbReference>
<dbReference type="PANTHER" id="PTHR11361">
    <property type="entry name" value="DNA MISMATCH REPAIR PROTEIN MUTS FAMILY MEMBER"/>
    <property type="match status" value="1"/>
</dbReference>
<feature type="domain" description="DNA mismatch repair proteins mutS family" evidence="7">
    <location>
        <begin position="920"/>
        <end position="936"/>
    </location>
</feature>
<dbReference type="CDD" id="cd03286">
    <property type="entry name" value="ABC_MSH6_euk"/>
    <property type="match status" value="1"/>
</dbReference>
<dbReference type="SMART" id="SM00534">
    <property type="entry name" value="MUTSac"/>
    <property type="match status" value="1"/>
</dbReference>
<gene>
    <name evidence="8" type="ORF">K7X08_011796</name>
</gene>
<evidence type="ECO:0000259" key="7">
    <source>
        <dbReference type="PROSITE" id="PS00486"/>
    </source>
</evidence>
<keyword evidence="2" id="KW-0547">Nucleotide-binding</keyword>
<evidence type="ECO:0000256" key="5">
    <source>
        <dbReference type="ARBA" id="ARBA00023125"/>
    </source>
</evidence>
<dbReference type="SMART" id="SM00533">
    <property type="entry name" value="MUTSd"/>
    <property type="match status" value="1"/>
</dbReference>
<evidence type="ECO:0000256" key="6">
    <source>
        <dbReference type="SAM" id="MobiDB-lite"/>
    </source>
</evidence>
<reference evidence="9" key="1">
    <citation type="journal article" date="2023" name="Proc. Natl. Acad. Sci. U.S.A.">
        <title>Genomic and structural basis for evolution of tropane alkaloid biosynthesis.</title>
        <authorList>
            <person name="Wanga Y.-J."/>
            <person name="Taina T."/>
            <person name="Yua J.-Y."/>
            <person name="Lia J."/>
            <person name="Xua B."/>
            <person name="Chenc J."/>
            <person name="D'Auriad J.C."/>
            <person name="Huanga J.-P."/>
            <person name="Huanga S.-X."/>
        </authorList>
    </citation>
    <scope>NUCLEOTIDE SEQUENCE [LARGE SCALE GENOMIC DNA]</scope>
    <source>
        <strain evidence="9">cv. KIB-2019</strain>
    </source>
</reference>
<dbReference type="InterPro" id="IPR000432">
    <property type="entry name" value="DNA_mismatch_repair_MutS_C"/>
</dbReference>
<sequence>MQRQKSILSFLKKPSTEDHSSGNNTVNSRKFQSKNAVAVTKNVPISSTIELKEEILGTETPPEKVPRQILPFNNGHDENKSSVFSFIMHKFIKVDSREKQNVDRDLVKEDPFKISSVCTKNEGSERLGNASVALQLDTNKSFVSSNGNSNQEGKGLVSSIPSDDHGFGPETPGMQPLVPGLKRVQEDICSSGDRSDCFSLNSSKRIKSLEGLNFERKNLEEEFKLTSKFEWLHPSQIKDANGRRPGDPLYDKQTLYIPPDVLRKMSASQKQYWDVKCKYMDIVLFFKVGKFYELYELDAEIGHKELDWKMTLSGVGKCRQVGISESGIDEAVQKLLARGYKVGRMEQLETSEQAKSRGSTSVIRRKLVHVLTPSTTSEGNIGPDAVHLLAVKETCNKLENGSTTIGFAFVDCAALKVWVGSIDDDASCAGLGALLMQVSPKEVIYNARGFSKDAQKALKKYSLTGPAAPLLSPVQPGADFVDPAEVKNFLDLKGYFKGFCSKWDHTFDGANHDVALCALGSLANHLERLMLGEILRNGDVLSYEVYRGRLKMDGHTLVNLEIFNNNVDGSPSGTLYMYLDNCVTSPGKRLLRNWICHPLKDVMKINHRLDVVDGLVENSDTTLSTAQYLRKLPDLDRLLGRVKASIQSSEALLLPLIGAKKLKQQVKVFGLLVKGLRIGLDLLRLLQKECLTSSLAKVVFLPVLDGDNGLDKFLTQFEAAIDSDFPNFQDHNATDFDAETLSILMELFIEKATEWSQIIYAISCFDVLRSFSITAKFSSGVMCRPVILPLSKPTNFCKETGRPTLNIKGLWHPYALGESGGLPVPNDLHLGGNTNIRFPGTLLLTGPNMGGKSTLLRATCLAVIMAQLGCYVPGETCVLSLVDIIFTRLGATDRIMTGESTFFIECMETASVLQNATHNSLVLLDELGRGTSTFDGYSIAYAVFRHLVEMVNCRLLFATHYHPLTKEFASHPHVTLQHMACSFKLKSQSSSPTEQELVFLYRLASGACPESYGMQVALMAGIPKTVVESASSAGQVMKKMNGESFRSCERRANFSTLHEEWFKTLLEISKTDGGSNNDNDLFDTLFCLWHELNADRSTC</sequence>
<dbReference type="InterPro" id="IPR045076">
    <property type="entry name" value="MutS"/>
</dbReference>
<dbReference type="SUPFAM" id="SSF55271">
    <property type="entry name" value="DNA repair protein MutS, domain I"/>
    <property type="match status" value="1"/>
</dbReference>
<keyword evidence="9" id="KW-1185">Reference proteome</keyword>
<comment type="caution">
    <text evidence="8">The sequence shown here is derived from an EMBL/GenBank/DDBJ whole genome shotgun (WGS) entry which is preliminary data.</text>
</comment>
<dbReference type="GO" id="GO:0005524">
    <property type="term" value="F:ATP binding"/>
    <property type="evidence" value="ECO:0007669"/>
    <property type="project" value="UniProtKB-KW"/>
</dbReference>
<keyword evidence="5" id="KW-0238">DNA-binding</keyword>
<comment type="similarity">
    <text evidence="1">Belongs to the DNA mismatch repair MutS family.</text>
</comment>